<dbReference type="GO" id="GO:0003677">
    <property type="term" value="F:DNA binding"/>
    <property type="evidence" value="ECO:0007669"/>
    <property type="project" value="InterPro"/>
</dbReference>
<dbReference type="InterPro" id="IPR010982">
    <property type="entry name" value="Lambda_DNA-bd_dom_sf"/>
</dbReference>
<reference evidence="3 4" key="1">
    <citation type="submission" date="2016-07" db="EMBL/GenBank/DDBJ databases">
        <title>Draft genome sequence of Prauserella sp. YIM 121212, isolated from alkaline soil.</title>
        <authorList>
            <person name="Ruckert C."/>
            <person name="Albersmeier A."/>
            <person name="Jiang C.-L."/>
            <person name="Jiang Y."/>
            <person name="Kalinowski J."/>
            <person name="Schneider O."/>
            <person name="Winkler A."/>
            <person name="Zotchev S.B."/>
        </authorList>
    </citation>
    <scope>NUCLEOTIDE SEQUENCE [LARGE SCALE GENOMIC DNA]</scope>
    <source>
        <strain evidence="3 4">YIM 121212</strain>
    </source>
</reference>
<protein>
    <submittedName>
        <fullName evidence="3">Transcriptional regulator</fullName>
    </submittedName>
</protein>
<dbReference type="Proteomes" id="UP000247892">
    <property type="component" value="Unassembled WGS sequence"/>
</dbReference>
<dbReference type="OrthoDB" id="5738376at2"/>
<name>A0A318LXG3_9PSEU</name>
<dbReference type="Pfam" id="PF13560">
    <property type="entry name" value="HTH_31"/>
    <property type="match status" value="1"/>
</dbReference>
<dbReference type="RefSeq" id="WP_110337528.1">
    <property type="nucleotide sequence ID" value="NZ_MASU01000006.1"/>
</dbReference>
<comment type="caution">
    <text evidence="3">The sequence shown here is derived from an EMBL/GenBank/DDBJ whole genome shotgun (WGS) entry which is preliminary data.</text>
</comment>
<organism evidence="3 4">
    <name type="scientific">Prauserella flavalba</name>
    <dbReference type="NCBI Taxonomy" id="1477506"/>
    <lineage>
        <taxon>Bacteria</taxon>
        <taxon>Bacillati</taxon>
        <taxon>Actinomycetota</taxon>
        <taxon>Actinomycetes</taxon>
        <taxon>Pseudonocardiales</taxon>
        <taxon>Pseudonocardiaceae</taxon>
        <taxon>Prauserella</taxon>
    </lineage>
</organism>
<dbReference type="EMBL" id="MASU01000006">
    <property type="protein sequence ID" value="PXY33760.1"/>
    <property type="molecule type" value="Genomic_DNA"/>
</dbReference>
<gene>
    <name evidence="3" type="ORF">BA062_16065</name>
</gene>
<feature type="domain" description="HTH cro/C1-type" evidence="2">
    <location>
        <begin position="42"/>
        <end position="97"/>
    </location>
</feature>
<evidence type="ECO:0000256" key="1">
    <source>
        <dbReference type="SAM" id="MobiDB-lite"/>
    </source>
</evidence>
<dbReference type="InterPro" id="IPR001387">
    <property type="entry name" value="Cro/C1-type_HTH"/>
</dbReference>
<dbReference type="PROSITE" id="PS50943">
    <property type="entry name" value="HTH_CROC1"/>
    <property type="match status" value="1"/>
</dbReference>
<dbReference type="SMART" id="SM00530">
    <property type="entry name" value="HTH_XRE"/>
    <property type="match status" value="1"/>
</dbReference>
<evidence type="ECO:0000313" key="3">
    <source>
        <dbReference type="EMBL" id="PXY33760.1"/>
    </source>
</evidence>
<sequence length="120" mass="13289">MAKWEDVKARKRQLDEASGRDVDASVAEAKDRTSAYVLGYRLKELRERAGLSQVEIARRMSVRQPRVSAIENGDLAQMEVETIRRYVAALGGELRLVAGFGDHDEIVSTTAVDRSELAVG</sequence>
<proteinExistence type="predicted"/>
<feature type="region of interest" description="Disordered" evidence="1">
    <location>
        <begin position="1"/>
        <end position="23"/>
    </location>
</feature>
<dbReference type="AlphaFoldDB" id="A0A318LXG3"/>
<accession>A0A318LXG3</accession>
<evidence type="ECO:0000313" key="4">
    <source>
        <dbReference type="Proteomes" id="UP000247892"/>
    </source>
</evidence>
<keyword evidence="4" id="KW-1185">Reference proteome</keyword>
<dbReference type="SUPFAM" id="SSF47413">
    <property type="entry name" value="lambda repressor-like DNA-binding domains"/>
    <property type="match status" value="1"/>
</dbReference>
<dbReference type="Gene3D" id="1.10.260.40">
    <property type="entry name" value="lambda repressor-like DNA-binding domains"/>
    <property type="match status" value="1"/>
</dbReference>
<evidence type="ECO:0000259" key="2">
    <source>
        <dbReference type="PROSITE" id="PS50943"/>
    </source>
</evidence>
<dbReference type="CDD" id="cd00093">
    <property type="entry name" value="HTH_XRE"/>
    <property type="match status" value="1"/>
</dbReference>